<feature type="signal peptide" evidence="7">
    <location>
        <begin position="1"/>
        <end position="24"/>
    </location>
</feature>
<dbReference type="EMBL" id="CAXLJL010000156">
    <property type="protein sequence ID" value="CAL5133299.1"/>
    <property type="molecule type" value="Genomic_DNA"/>
</dbReference>
<accession>A0AAV2T878</accession>
<keyword evidence="5" id="KW-0206">Cytoskeleton</keyword>
<dbReference type="Pfam" id="PF12926">
    <property type="entry name" value="MOZART2"/>
    <property type="match status" value="1"/>
</dbReference>
<sequence>MSTNTSLIVTHFLIVWYGSRMSVSQDVALYELVLKAGLTISDDIFRHIHGLLALGCNPDVIFDMLKYLTSTQARGGPNERVLRQSYNTLRQSSRLGLDSGFSQMDPSGDSRPIPRSRNNSVRSLRNAT</sequence>
<dbReference type="InterPro" id="IPR024332">
    <property type="entry name" value="MOZART2"/>
</dbReference>
<comment type="caution">
    <text evidence="8">The sequence shown here is derived from an EMBL/GenBank/DDBJ whole genome shotgun (WGS) entry which is preliminary data.</text>
</comment>
<keyword evidence="7" id="KW-0732">Signal</keyword>
<evidence type="ECO:0000256" key="1">
    <source>
        <dbReference type="ARBA" id="ARBA00004186"/>
    </source>
</evidence>
<dbReference type="Proteomes" id="UP001497525">
    <property type="component" value="Unassembled WGS sequence"/>
</dbReference>
<dbReference type="GO" id="GO:0005819">
    <property type="term" value="C:spindle"/>
    <property type="evidence" value="ECO:0007669"/>
    <property type="project" value="UniProtKB-SubCell"/>
</dbReference>
<comment type="subcellular location">
    <subcellularLocation>
        <location evidence="2">Cytoplasm</location>
        <location evidence="2">Cytoskeleton</location>
        <location evidence="2">Microtubule organizing center</location>
        <location evidence="2">Centrosome</location>
    </subcellularLocation>
    <subcellularLocation>
        <location evidence="1">Cytoplasm</location>
        <location evidence="1">Cytoskeleton</location>
        <location evidence="1">Spindle</location>
    </subcellularLocation>
</comment>
<evidence type="ECO:0000256" key="4">
    <source>
        <dbReference type="ARBA" id="ARBA00022490"/>
    </source>
</evidence>
<organism evidence="8 9">
    <name type="scientific">Calicophoron daubneyi</name>
    <name type="common">Rumen fluke</name>
    <name type="synonym">Paramphistomum daubneyi</name>
    <dbReference type="NCBI Taxonomy" id="300641"/>
    <lineage>
        <taxon>Eukaryota</taxon>
        <taxon>Metazoa</taxon>
        <taxon>Spiralia</taxon>
        <taxon>Lophotrochozoa</taxon>
        <taxon>Platyhelminthes</taxon>
        <taxon>Trematoda</taxon>
        <taxon>Digenea</taxon>
        <taxon>Plagiorchiida</taxon>
        <taxon>Pronocephalata</taxon>
        <taxon>Paramphistomoidea</taxon>
        <taxon>Paramphistomidae</taxon>
        <taxon>Calicophoron</taxon>
    </lineage>
</organism>
<feature type="compositionally biased region" description="Low complexity" evidence="6">
    <location>
        <begin position="115"/>
        <end position="128"/>
    </location>
</feature>
<name>A0AAV2T878_CALDB</name>
<evidence type="ECO:0000256" key="6">
    <source>
        <dbReference type="SAM" id="MobiDB-lite"/>
    </source>
</evidence>
<evidence type="ECO:0000313" key="9">
    <source>
        <dbReference type="Proteomes" id="UP001497525"/>
    </source>
</evidence>
<feature type="compositionally biased region" description="Polar residues" evidence="6">
    <location>
        <begin position="93"/>
        <end position="105"/>
    </location>
</feature>
<dbReference type="AlphaFoldDB" id="A0AAV2T878"/>
<feature type="chain" id="PRO_5043607006" evidence="7">
    <location>
        <begin position="25"/>
        <end position="128"/>
    </location>
</feature>
<comment type="similarity">
    <text evidence="3">Belongs to the MOZART2 family.</text>
</comment>
<evidence type="ECO:0000313" key="8">
    <source>
        <dbReference type="EMBL" id="CAL5133299.1"/>
    </source>
</evidence>
<feature type="region of interest" description="Disordered" evidence="6">
    <location>
        <begin position="93"/>
        <end position="128"/>
    </location>
</feature>
<keyword evidence="4" id="KW-0963">Cytoplasm</keyword>
<reference evidence="8" key="1">
    <citation type="submission" date="2024-06" db="EMBL/GenBank/DDBJ databases">
        <authorList>
            <person name="Liu X."/>
            <person name="Lenzi L."/>
            <person name="Haldenby T S."/>
            <person name="Uol C."/>
        </authorList>
    </citation>
    <scope>NUCLEOTIDE SEQUENCE</scope>
</reference>
<proteinExistence type="inferred from homology"/>
<evidence type="ECO:0000256" key="2">
    <source>
        <dbReference type="ARBA" id="ARBA00004300"/>
    </source>
</evidence>
<gene>
    <name evidence="8" type="ORF">CDAUBV1_LOCUS6558</name>
</gene>
<dbReference type="GO" id="GO:0005813">
    <property type="term" value="C:centrosome"/>
    <property type="evidence" value="ECO:0007669"/>
    <property type="project" value="UniProtKB-SubCell"/>
</dbReference>
<evidence type="ECO:0000256" key="7">
    <source>
        <dbReference type="SAM" id="SignalP"/>
    </source>
</evidence>
<protein>
    <submittedName>
        <fullName evidence="8">Uncharacterized protein</fullName>
    </submittedName>
</protein>
<evidence type="ECO:0000256" key="3">
    <source>
        <dbReference type="ARBA" id="ARBA00007286"/>
    </source>
</evidence>
<evidence type="ECO:0000256" key="5">
    <source>
        <dbReference type="ARBA" id="ARBA00023212"/>
    </source>
</evidence>